<proteinExistence type="predicted"/>
<sequence length="87" mass="9906">MLISLSYFLLTSTILFSSDSSPSPVLDKTTRSSAFFVVLIFLLSTVKSPMSSSAYLTSHSLEREIEQNRRHAPSLSPFRFQRCWLFP</sequence>
<dbReference type="AlphaFoldDB" id="A0A6M2DWF8"/>
<feature type="chain" id="PRO_5026667524" evidence="1">
    <location>
        <begin position="21"/>
        <end position="87"/>
    </location>
</feature>
<evidence type="ECO:0000256" key="1">
    <source>
        <dbReference type="SAM" id="SignalP"/>
    </source>
</evidence>
<evidence type="ECO:0000313" key="2">
    <source>
        <dbReference type="EMBL" id="NOV50685.1"/>
    </source>
</evidence>
<dbReference type="EMBL" id="GIIL01006959">
    <property type="protein sequence ID" value="NOV50685.1"/>
    <property type="molecule type" value="Transcribed_RNA"/>
</dbReference>
<feature type="signal peptide" evidence="1">
    <location>
        <begin position="1"/>
        <end position="20"/>
    </location>
</feature>
<accession>A0A6M2DWF8</accession>
<protein>
    <submittedName>
        <fullName evidence="2">Putative secreted protein</fullName>
    </submittedName>
</protein>
<name>A0A6M2DWF8_XENCH</name>
<organism evidence="2">
    <name type="scientific">Xenopsylla cheopis</name>
    <name type="common">Oriental rat flea</name>
    <name type="synonym">Pulex cheopis</name>
    <dbReference type="NCBI Taxonomy" id="163159"/>
    <lineage>
        <taxon>Eukaryota</taxon>
        <taxon>Metazoa</taxon>
        <taxon>Ecdysozoa</taxon>
        <taxon>Arthropoda</taxon>
        <taxon>Hexapoda</taxon>
        <taxon>Insecta</taxon>
        <taxon>Pterygota</taxon>
        <taxon>Neoptera</taxon>
        <taxon>Endopterygota</taxon>
        <taxon>Siphonaptera</taxon>
        <taxon>Pulicidae</taxon>
        <taxon>Xenopsyllinae</taxon>
        <taxon>Xenopsylla</taxon>
    </lineage>
</organism>
<reference evidence="2" key="1">
    <citation type="submission" date="2020-03" db="EMBL/GenBank/DDBJ databases">
        <title>Transcriptomic Profiling of the Digestive Tract of the Rat Flea, Xenopsylla cheopis, Following Blood Feeding and Infection with Yersinia pestis.</title>
        <authorList>
            <person name="Bland D.M."/>
            <person name="Martens C.A."/>
            <person name="Virtaneva K."/>
            <person name="Kanakabandi K."/>
            <person name="Long D."/>
            <person name="Rosenke R."/>
            <person name="Saturday G.A."/>
            <person name="Hoyt F.H."/>
            <person name="Bruno D.P."/>
            <person name="Ribeiro J.M.C."/>
            <person name="Hinnebusch J."/>
        </authorList>
    </citation>
    <scope>NUCLEOTIDE SEQUENCE</scope>
</reference>
<keyword evidence="1" id="KW-0732">Signal</keyword>